<feature type="signal peptide" evidence="2">
    <location>
        <begin position="1"/>
        <end position="20"/>
    </location>
</feature>
<protein>
    <submittedName>
        <fullName evidence="3">Uncharacterized protein</fullName>
    </submittedName>
</protein>
<proteinExistence type="predicted"/>
<evidence type="ECO:0000256" key="2">
    <source>
        <dbReference type="SAM" id="SignalP"/>
    </source>
</evidence>
<feature type="region of interest" description="Disordered" evidence="1">
    <location>
        <begin position="150"/>
        <end position="179"/>
    </location>
</feature>
<sequence length="261" mass="27739">MKISPIFMVAALSGVAITFAAPIPNPMPLGGLGRVLGKCFGCVDGSKAVRESISRTSELTERPRAWYERPALPQYSFERPSSPNTHSPHQKDSPGHLSPIRPEQGALREPLTLKSQGSKGQSVPLTQMRPGVAPRARYPEVFPDAYTDLALTSSPRSSPGHHAPQDSLHPPQESAGHGPHGMIPLAYYFDMILANGEKDNIHPAPAPSVSAGRQSESIRHQPAPAAQSNHGWSSSDGHGHGWSSSGGHGHDSSGGDYGGFF</sequence>
<gene>
    <name evidence="3" type="ORF">UTRI_10311</name>
</gene>
<keyword evidence="4" id="KW-1185">Reference proteome</keyword>
<reference evidence="3 4" key="1">
    <citation type="submission" date="2018-03" db="EMBL/GenBank/DDBJ databases">
        <authorList>
            <person name="Guldener U."/>
        </authorList>
    </citation>
    <scope>NUCLEOTIDE SEQUENCE [LARGE SCALE GENOMIC DNA]</scope>
    <source>
        <strain evidence="3 4">NBRC100155</strain>
    </source>
</reference>
<name>A0A5C3ENS1_9BASI</name>
<feature type="region of interest" description="Disordered" evidence="1">
    <location>
        <begin position="199"/>
        <end position="261"/>
    </location>
</feature>
<dbReference type="Proteomes" id="UP000324022">
    <property type="component" value="Unassembled WGS sequence"/>
</dbReference>
<evidence type="ECO:0000313" key="3">
    <source>
        <dbReference type="EMBL" id="SPO31750.1"/>
    </source>
</evidence>
<feature type="compositionally biased region" description="Low complexity" evidence="1">
    <location>
        <begin position="230"/>
        <end position="245"/>
    </location>
</feature>
<evidence type="ECO:0000313" key="4">
    <source>
        <dbReference type="Proteomes" id="UP000324022"/>
    </source>
</evidence>
<evidence type="ECO:0000256" key="1">
    <source>
        <dbReference type="SAM" id="MobiDB-lite"/>
    </source>
</evidence>
<dbReference type="EMBL" id="OOIN01000040">
    <property type="protein sequence ID" value="SPO31750.1"/>
    <property type="molecule type" value="Genomic_DNA"/>
</dbReference>
<feature type="region of interest" description="Disordered" evidence="1">
    <location>
        <begin position="75"/>
        <end position="102"/>
    </location>
</feature>
<organism evidence="3 4">
    <name type="scientific">Ustilago trichophora</name>
    <dbReference type="NCBI Taxonomy" id="86804"/>
    <lineage>
        <taxon>Eukaryota</taxon>
        <taxon>Fungi</taxon>
        <taxon>Dikarya</taxon>
        <taxon>Basidiomycota</taxon>
        <taxon>Ustilaginomycotina</taxon>
        <taxon>Ustilaginomycetes</taxon>
        <taxon>Ustilaginales</taxon>
        <taxon>Ustilaginaceae</taxon>
        <taxon>Ustilago</taxon>
    </lineage>
</organism>
<dbReference type="AlphaFoldDB" id="A0A5C3ENS1"/>
<feature type="region of interest" description="Disordered" evidence="1">
    <location>
        <begin position="113"/>
        <end position="132"/>
    </location>
</feature>
<feature type="compositionally biased region" description="Polar residues" evidence="1">
    <location>
        <begin position="113"/>
        <end position="125"/>
    </location>
</feature>
<feature type="chain" id="PRO_5023001614" evidence="2">
    <location>
        <begin position="21"/>
        <end position="261"/>
    </location>
</feature>
<keyword evidence="2" id="KW-0732">Signal</keyword>
<accession>A0A5C3ENS1</accession>